<keyword evidence="4 6" id="KW-0472">Membrane</keyword>
<gene>
    <name evidence="8" type="ORF">SAMEA4029010_CIC11G00000005073</name>
</gene>
<keyword evidence="3 6" id="KW-1133">Transmembrane helix</keyword>
<feature type="transmembrane region" description="Helical" evidence="6">
    <location>
        <begin position="285"/>
        <end position="310"/>
    </location>
</feature>
<feature type="region of interest" description="Disordered" evidence="5">
    <location>
        <begin position="100"/>
        <end position="134"/>
    </location>
</feature>
<evidence type="ECO:0000256" key="4">
    <source>
        <dbReference type="ARBA" id="ARBA00023136"/>
    </source>
</evidence>
<feature type="transmembrane region" description="Helical" evidence="6">
    <location>
        <begin position="330"/>
        <end position="348"/>
    </location>
</feature>
<dbReference type="AlphaFoldDB" id="A0A1L0BBG6"/>
<evidence type="ECO:0000256" key="3">
    <source>
        <dbReference type="ARBA" id="ARBA00022989"/>
    </source>
</evidence>
<dbReference type="STRING" id="45354.A0A1L0BBG6"/>
<dbReference type="InterPro" id="IPR003689">
    <property type="entry name" value="ZIP"/>
</dbReference>
<dbReference type="GO" id="GO:0005886">
    <property type="term" value="C:plasma membrane"/>
    <property type="evidence" value="ECO:0007669"/>
    <property type="project" value="TreeGrafter"/>
</dbReference>
<evidence type="ECO:0000313" key="8">
    <source>
        <dbReference type="EMBL" id="SGZ48790.1"/>
    </source>
</evidence>
<proteinExistence type="predicted"/>
<sequence length="542" mass="57822">MVRKVILVALLPSLVFGADLSSSQSQSITSVAAQTTAITSCHFHGVTQFCINGEGKEGYISPNPTATTSAPTRYTACHSHETDVFCMAGSSEFQFIVEEEEHSDDAHSHEAHSHEAHSHEAHSQETDSQSQSITSVAAQTTAITSCHFHGVTQFCINGEGKEGYISPNPTATTSAPTSYTACHSHETDVFCMAGSSEFQFIVAGEKAAESGALGESSSGGLNCHFHAGVEHCVGSEGEGSAENTCERVERDYNIPLRIGTLFGVLAASAIGVFLPMFVSNYNNAFFELAVSFLTQFGTGVIISTALVHLVTHSQLMFSNECLELKYEGTATAIVMAGLFIGFLVDFICHRVLLERQKVVENDASNSEDDEKRPVQTQSVELETSDKMSVILLEAGIIFHSVLIGVTTVVAGDSYYITLFIVVLFHQAFEGVALGSRIASLTKSNIWFKILMGLAFAITTPIGMAIGIGALNHFNGNNPSTVIAIGTLDAFSAGVLLWVGLIEMLAHDWLHGPLANAGLVRISLSLVALVAGLVLMSFLGKWA</sequence>
<name>A0A1L0BBG6_9ASCO</name>
<dbReference type="EMBL" id="LT635757">
    <property type="protein sequence ID" value="SGZ48790.1"/>
    <property type="molecule type" value="Genomic_DNA"/>
</dbReference>
<feature type="transmembrane region" description="Helical" evidence="6">
    <location>
        <begin position="482"/>
        <end position="505"/>
    </location>
</feature>
<reference evidence="8 9" key="1">
    <citation type="submission" date="2016-10" db="EMBL/GenBank/DDBJ databases">
        <authorList>
            <person name="de Groot N.N."/>
        </authorList>
    </citation>
    <scope>NUCLEOTIDE SEQUENCE [LARGE SCALE GENOMIC DNA]</scope>
    <source>
        <strain evidence="8 9">CBS 141442</strain>
    </source>
</reference>
<evidence type="ECO:0000256" key="2">
    <source>
        <dbReference type="ARBA" id="ARBA00022692"/>
    </source>
</evidence>
<keyword evidence="9" id="KW-1185">Reference proteome</keyword>
<evidence type="ECO:0000256" key="5">
    <source>
        <dbReference type="SAM" id="MobiDB-lite"/>
    </source>
</evidence>
<evidence type="ECO:0000313" key="9">
    <source>
        <dbReference type="Proteomes" id="UP000182334"/>
    </source>
</evidence>
<feature type="compositionally biased region" description="Basic and acidic residues" evidence="5">
    <location>
        <begin position="104"/>
        <end position="125"/>
    </location>
</feature>
<dbReference type="OrthoDB" id="448280at2759"/>
<dbReference type="PANTHER" id="PTHR11040:SF44">
    <property type="entry name" value="PROTEIN ZNTC-RELATED"/>
    <property type="match status" value="1"/>
</dbReference>
<feature type="chain" id="PRO_5012250441" evidence="7">
    <location>
        <begin position="18"/>
        <end position="542"/>
    </location>
</feature>
<protein>
    <submittedName>
        <fullName evidence="8">CIC11C00000005073</fullName>
    </submittedName>
</protein>
<feature type="transmembrane region" description="Helical" evidence="6">
    <location>
        <begin position="517"/>
        <end position="538"/>
    </location>
</feature>
<keyword evidence="7" id="KW-0732">Signal</keyword>
<comment type="subcellular location">
    <subcellularLocation>
        <location evidence="1">Membrane</location>
        <topology evidence="1">Multi-pass membrane protein</topology>
    </subcellularLocation>
</comment>
<accession>A0A1L0BBG6</accession>
<feature type="transmembrane region" description="Helical" evidence="6">
    <location>
        <begin position="414"/>
        <end position="433"/>
    </location>
</feature>
<evidence type="ECO:0000256" key="1">
    <source>
        <dbReference type="ARBA" id="ARBA00004141"/>
    </source>
</evidence>
<organism evidence="8 9">
    <name type="scientific">Sungouiella intermedia</name>
    <dbReference type="NCBI Taxonomy" id="45354"/>
    <lineage>
        <taxon>Eukaryota</taxon>
        <taxon>Fungi</taxon>
        <taxon>Dikarya</taxon>
        <taxon>Ascomycota</taxon>
        <taxon>Saccharomycotina</taxon>
        <taxon>Pichiomycetes</taxon>
        <taxon>Metschnikowiaceae</taxon>
        <taxon>Sungouiella</taxon>
    </lineage>
</organism>
<feature type="transmembrane region" description="Helical" evidence="6">
    <location>
        <begin position="389"/>
        <end position="408"/>
    </location>
</feature>
<dbReference type="Pfam" id="PF02535">
    <property type="entry name" value="Zip"/>
    <property type="match status" value="1"/>
</dbReference>
<keyword evidence="2 6" id="KW-0812">Transmembrane</keyword>
<dbReference type="Proteomes" id="UP000182334">
    <property type="component" value="Chromosome II"/>
</dbReference>
<feature type="signal peptide" evidence="7">
    <location>
        <begin position="1"/>
        <end position="17"/>
    </location>
</feature>
<evidence type="ECO:0000256" key="7">
    <source>
        <dbReference type="SAM" id="SignalP"/>
    </source>
</evidence>
<evidence type="ECO:0000256" key="6">
    <source>
        <dbReference type="SAM" id="Phobius"/>
    </source>
</evidence>
<feature type="transmembrane region" description="Helical" evidence="6">
    <location>
        <begin position="445"/>
        <end position="470"/>
    </location>
</feature>
<dbReference type="PANTHER" id="PTHR11040">
    <property type="entry name" value="ZINC/IRON TRANSPORTER"/>
    <property type="match status" value="1"/>
</dbReference>
<dbReference type="GO" id="GO:0005385">
    <property type="term" value="F:zinc ion transmembrane transporter activity"/>
    <property type="evidence" value="ECO:0007669"/>
    <property type="project" value="TreeGrafter"/>
</dbReference>
<feature type="transmembrane region" description="Helical" evidence="6">
    <location>
        <begin position="254"/>
        <end position="278"/>
    </location>
</feature>